<proteinExistence type="predicted"/>
<dbReference type="RefSeq" id="WP_017338592.1">
    <property type="nucleotide sequence ID" value="NZ_CP010945.1"/>
</dbReference>
<gene>
    <name evidence="1" type="ORF">B723_20155</name>
</gene>
<reference evidence="1 2" key="1">
    <citation type="journal article" date="2012" name="J. Bacteriol.">
        <title>Draft genome sequence of the cyanide-utilizing bacterium Pseudomonas fluorescens strain NCIMB 11764.</title>
        <authorList>
            <person name="Vilo C.A."/>
            <person name="Benedik M.J."/>
            <person name="Kunz D.A."/>
            <person name="Dong Q."/>
        </authorList>
    </citation>
    <scope>NUCLEOTIDE SEQUENCE [LARGE SCALE GENOMIC DNA]</scope>
    <source>
        <strain evidence="1 2">NCIMB 11764</strain>
    </source>
</reference>
<dbReference type="OrthoDB" id="6963589at2"/>
<sequence length="73" mass="8387">MEDIFVVQRCNKIIIHGRRAGEVGHPPPDAKVWYRIIDTRTRGFIGDGFDTEEDARRACRLYNARSQVTARQG</sequence>
<dbReference type="AlphaFoldDB" id="A0A0K1QSX6"/>
<organism evidence="1 2">
    <name type="scientific">Pseudomonas fluorescens NCIMB 11764</name>
    <dbReference type="NCBI Taxonomy" id="1221522"/>
    <lineage>
        <taxon>Bacteria</taxon>
        <taxon>Pseudomonadati</taxon>
        <taxon>Pseudomonadota</taxon>
        <taxon>Gammaproteobacteria</taxon>
        <taxon>Pseudomonadales</taxon>
        <taxon>Pseudomonadaceae</taxon>
        <taxon>Pseudomonas</taxon>
    </lineage>
</organism>
<protein>
    <submittedName>
        <fullName evidence="1">Uncharacterized protein</fullName>
    </submittedName>
</protein>
<evidence type="ECO:0000313" key="1">
    <source>
        <dbReference type="EMBL" id="AKV08575.1"/>
    </source>
</evidence>
<name>A0A0K1QSX6_PSEFL</name>
<dbReference type="eggNOG" id="ENOG5032D9T">
    <property type="taxonomic scope" value="Bacteria"/>
</dbReference>
<dbReference type="Proteomes" id="UP000017175">
    <property type="component" value="Chromosome"/>
</dbReference>
<dbReference type="EMBL" id="CP010945">
    <property type="protein sequence ID" value="AKV08575.1"/>
    <property type="molecule type" value="Genomic_DNA"/>
</dbReference>
<evidence type="ECO:0000313" key="2">
    <source>
        <dbReference type="Proteomes" id="UP000017175"/>
    </source>
</evidence>
<accession>A0A0K1QSX6</accession>